<comment type="caution">
    <text evidence="2">The sequence shown here is derived from an EMBL/GenBank/DDBJ whole genome shotgun (WGS) entry which is preliminary data.</text>
</comment>
<accession>A0A2G3E5K0</accession>
<keyword evidence="3" id="KW-1185">Reference proteome</keyword>
<sequence length="406" mass="47400">MSENEPIYLGIDLNDKSAMVSYYKPNMDEPETVSTVAGSEVYSIPTILAKRKNLSMWYYGDEAVKMAKSSDLVCVDALLRRALVGEMIHIDDEVYDAKELLALFIKKLIQLTQRLGAMQGFDKLVLCVERLSRDNMDLFWNIAGKLGLTREQFQVIDHRESFYYYTFHQDERLWARDVYLFCYERDLLYSYYLKRDMRTKPQVITILESQKKTLGGDRDLEFLRILNKSFENQIVSSVYLVGDGFEGDWMKQSLNFLCRGRRAFMGNNLFSKGACYAAATGDWPYIYMGENEMKFNVSLKMKNRGNMEFYNLISAGKNWFEMEGECEVILSGSHEIDFWKQLPRSREASIETLELTDLPMRPDKTTRLRIKAKPISVDKVEIEMRDLGFGEIFRSTDKTWKYTMTM</sequence>
<dbReference type="InterPro" id="IPR043770">
    <property type="entry name" value="DUF5716_C"/>
</dbReference>
<gene>
    <name evidence="2" type="ORF">CSX02_02035</name>
</gene>
<dbReference type="Pfam" id="PF18980">
    <property type="entry name" value="DUF5716_C"/>
    <property type="match status" value="1"/>
</dbReference>
<proteinExistence type="predicted"/>
<evidence type="ECO:0000313" key="2">
    <source>
        <dbReference type="EMBL" id="PHU38524.1"/>
    </source>
</evidence>
<evidence type="ECO:0000259" key="1">
    <source>
        <dbReference type="Pfam" id="PF18980"/>
    </source>
</evidence>
<protein>
    <recommendedName>
        <fullName evidence="1">DUF5716 domain-containing protein</fullName>
    </recommendedName>
</protein>
<evidence type="ECO:0000313" key="3">
    <source>
        <dbReference type="Proteomes" id="UP000224563"/>
    </source>
</evidence>
<feature type="domain" description="DUF5716" evidence="1">
    <location>
        <begin position="123"/>
        <end position="405"/>
    </location>
</feature>
<reference evidence="2 3" key="2">
    <citation type="submission" date="2017-10" db="EMBL/GenBank/DDBJ databases">
        <authorList>
            <person name="Banno H."/>
            <person name="Chua N.-H."/>
        </authorList>
    </citation>
    <scope>NUCLEOTIDE SEQUENCE [LARGE SCALE GENOMIC DNA]</scope>
    <source>
        <strain evidence="2 3">JK623</strain>
    </source>
</reference>
<dbReference type="EMBL" id="PDYG01000006">
    <property type="protein sequence ID" value="PHU38524.1"/>
    <property type="molecule type" value="Genomic_DNA"/>
</dbReference>
<dbReference type="RefSeq" id="WP_031545551.1">
    <property type="nucleotide sequence ID" value="NZ_JANSWH010000099.1"/>
</dbReference>
<dbReference type="Proteomes" id="UP000224563">
    <property type="component" value="Unassembled WGS sequence"/>
</dbReference>
<reference evidence="2 3" key="1">
    <citation type="submission" date="2017-10" db="EMBL/GenBank/DDBJ databases">
        <title>Resolving the taxonomy of Roseburia spp., Eubacterium rectale and Agathobacter spp. through phylogenomic analysis.</title>
        <authorList>
            <person name="Sheridan P.O."/>
            <person name="Walker A.W."/>
            <person name="Duncan S.H."/>
            <person name="Scott K.P."/>
            <person name="Toole P.W.O."/>
            <person name="Luis P."/>
            <person name="Flint H.J."/>
        </authorList>
    </citation>
    <scope>NUCLEOTIDE SEQUENCE [LARGE SCALE GENOMIC DNA]</scope>
    <source>
        <strain evidence="2 3">JK623</strain>
    </source>
</reference>
<name>A0A2G3E5K0_9FIRM</name>
<organism evidence="2 3">
    <name type="scientific">Agathobacter ruminis</name>
    <dbReference type="NCBI Taxonomy" id="1712665"/>
    <lineage>
        <taxon>Bacteria</taxon>
        <taxon>Bacillati</taxon>
        <taxon>Bacillota</taxon>
        <taxon>Clostridia</taxon>
        <taxon>Lachnospirales</taxon>
        <taxon>Lachnospiraceae</taxon>
        <taxon>Agathobacter</taxon>
    </lineage>
</organism>
<dbReference type="AlphaFoldDB" id="A0A2G3E5K0"/>